<evidence type="ECO:0000313" key="4">
    <source>
        <dbReference type="Proteomes" id="UP000483820"/>
    </source>
</evidence>
<feature type="domain" description="NTF2-like" evidence="2">
    <location>
        <begin position="240"/>
        <end position="372"/>
    </location>
</feature>
<evidence type="ECO:0000313" key="3">
    <source>
        <dbReference type="EMBL" id="KAF1763732.1"/>
    </source>
</evidence>
<dbReference type="RefSeq" id="XP_053588379.1">
    <property type="nucleotide sequence ID" value="XM_053724185.1"/>
</dbReference>
<evidence type="ECO:0000259" key="2">
    <source>
        <dbReference type="Pfam" id="PF26529"/>
    </source>
</evidence>
<protein>
    <recommendedName>
        <fullName evidence="2">NTF2-like domain-containing protein</fullName>
    </recommendedName>
</protein>
<dbReference type="AlphaFoldDB" id="A0A6A5HBG3"/>
<organism evidence="3 4">
    <name type="scientific">Caenorhabditis remanei</name>
    <name type="common">Caenorhabditis vulgaris</name>
    <dbReference type="NCBI Taxonomy" id="31234"/>
    <lineage>
        <taxon>Eukaryota</taxon>
        <taxon>Metazoa</taxon>
        <taxon>Ecdysozoa</taxon>
        <taxon>Nematoda</taxon>
        <taxon>Chromadorea</taxon>
        <taxon>Rhabditida</taxon>
        <taxon>Rhabditina</taxon>
        <taxon>Rhabditomorpha</taxon>
        <taxon>Rhabditoidea</taxon>
        <taxon>Rhabditidae</taxon>
        <taxon>Peloderinae</taxon>
        <taxon>Caenorhabditis</taxon>
    </lineage>
</organism>
<sequence>MLRDFKFILLLLLVSTLVFAESHSKYGKLEELLKTLGKRYTNSGVFRDAILFSQKQMRNWMNEPDDYIAKVKLETAELITQHIRWQSSVRDNLWRDHAAILMELQDDRMTAEVCGAKEELNKVKFNSHLKRLRGSFDSIQDNAQYSFEVEPTAKDVLDMISRVEVKSQWGYTITQIWNIHAKLQCREGECVYRFFHIKLGGGCTEHGIVNHNYTEMNNRKEALKQLKEGTNTDVLNLFQLFTPGPMKFRDQDKNELPYVWLKGLDTIADSLKIYVCHENEDSPSYTREQFRSWYERFMQMWHPKNGDTDYLSMQVLNVKPNEIVARITMRLQIGIDENATTHEWNMKVATKFNEHADNKWYITRVEVLCQPDIRLMDEQYLVYRDMVGATFMSYIKDADEWYTAVDFGKHFRKEGVELTSCDTRDKMDQFYYIYKMNLDCPRWMETSGEWIMSPIIWQKHSWIRFGKK</sequence>
<keyword evidence="1" id="KW-0732">Signal</keyword>
<dbReference type="InterPro" id="IPR058879">
    <property type="entry name" value="NTF2-like_dom_nem"/>
</dbReference>
<feature type="domain" description="NTF2-like" evidence="2">
    <location>
        <begin position="66"/>
        <end position="207"/>
    </location>
</feature>
<dbReference type="GeneID" id="9813005"/>
<dbReference type="Proteomes" id="UP000483820">
    <property type="component" value="Chromosome II"/>
</dbReference>
<comment type="caution">
    <text evidence="3">The sequence shown here is derived from an EMBL/GenBank/DDBJ whole genome shotgun (WGS) entry which is preliminary data.</text>
</comment>
<name>A0A6A5HBG3_CAERE</name>
<evidence type="ECO:0000256" key="1">
    <source>
        <dbReference type="SAM" id="SignalP"/>
    </source>
</evidence>
<accession>A0A6A5HBG3</accession>
<reference evidence="3 4" key="1">
    <citation type="submission" date="2019-12" db="EMBL/GenBank/DDBJ databases">
        <title>Chromosome-level assembly of the Caenorhabditis remanei genome.</title>
        <authorList>
            <person name="Teterina A.A."/>
            <person name="Willis J.H."/>
            <person name="Phillips P.C."/>
        </authorList>
    </citation>
    <scope>NUCLEOTIDE SEQUENCE [LARGE SCALE GENOMIC DNA]</scope>
    <source>
        <strain evidence="3 4">PX506</strain>
        <tissue evidence="3">Whole organism</tissue>
    </source>
</reference>
<feature type="signal peptide" evidence="1">
    <location>
        <begin position="1"/>
        <end position="20"/>
    </location>
</feature>
<dbReference type="KEGG" id="crq:GCK72_003677"/>
<dbReference type="Pfam" id="PF26529">
    <property type="entry name" value="NTF2_2"/>
    <property type="match status" value="3"/>
</dbReference>
<feature type="chain" id="PRO_5025587488" description="NTF2-like domain-containing protein" evidence="1">
    <location>
        <begin position="21"/>
        <end position="468"/>
    </location>
</feature>
<feature type="domain" description="NTF2-like" evidence="2">
    <location>
        <begin position="375"/>
        <end position="427"/>
    </location>
</feature>
<proteinExistence type="predicted"/>
<dbReference type="EMBL" id="WUAV01000002">
    <property type="protein sequence ID" value="KAF1763732.1"/>
    <property type="molecule type" value="Genomic_DNA"/>
</dbReference>
<gene>
    <name evidence="3" type="ORF">GCK72_003677</name>
</gene>
<dbReference type="CTD" id="9813005"/>